<evidence type="ECO:0000259" key="7">
    <source>
        <dbReference type="Pfam" id="PF24517"/>
    </source>
</evidence>
<dbReference type="AlphaFoldDB" id="A0A2S7WZ59"/>
<evidence type="ECO:0000313" key="8">
    <source>
        <dbReference type="EMBL" id="PQJ82711.1"/>
    </source>
</evidence>
<keyword evidence="2" id="KW-0964">Secreted</keyword>
<evidence type="ECO:0008006" key="10">
    <source>
        <dbReference type="Google" id="ProtNLM"/>
    </source>
</evidence>
<dbReference type="Pfam" id="PF18962">
    <property type="entry name" value="Por_Secre_tail"/>
    <property type="match status" value="1"/>
</dbReference>
<dbReference type="EMBL" id="MSCM01000001">
    <property type="protein sequence ID" value="PQJ82711.1"/>
    <property type="molecule type" value="Genomic_DNA"/>
</dbReference>
<dbReference type="Pfam" id="PF03629">
    <property type="entry name" value="SASA"/>
    <property type="match status" value="1"/>
</dbReference>
<dbReference type="NCBIfam" id="TIGR04183">
    <property type="entry name" value="Por_Secre_tail"/>
    <property type="match status" value="1"/>
</dbReference>
<protein>
    <recommendedName>
        <fullName evidence="10">Sialate O-acetylesterase domain-containing protein</fullName>
    </recommendedName>
</protein>
<dbReference type="InterPro" id="IPR055372">
    <property type="entry name" value="CBM96"/>
</dbReference>
<accession>A0A2S7WZ59</accession>
<sequence length="502" mass="54963">MLFCSNTALSQNTFSDLEIFLCIGQSNMAGRAVIETQDKGTLNNVYLLNAAANWEKAENPLNKFSTIKGNPSLQKLGLSWEFGKTLQSYGKRVGLVVNAKGGSSISQWAEGTTFFNQAVARVLAAQKAGGTIKGIVWHQGESDQGNTNYAADFAAMIMALRTALSISDLPVIAGQIRKWQGEKNINTIISKLKNTISNVDFASSIGLFHLGDGTHFDSESQRELGVRYAQKYLELTGQFDNDIDVIVLEDTHVQGGSQADIVQNGNLLRVRKTTGEGSTRKTWLKFDLSNYSKVSNVFLNLSGNNNQTEFTVSVFEGSDDWGEKTLTWNNEPTKGALISTFNSPVTGSSAYNLIENIDITSYVQAQLNGDKIITLVIEGTTDDDVQLRITNSEDARINNPAPFLKVMSTTLSVNDNNNDIKGFTAFPNPVNSTNGYRLELFSPTGIDNIQVFSLVGREIKSINKIKANTYSLDFSDINSSGIYLVKAQDNKGATTFRKIIKN</sequence>
<dbReference type="SUPFAM" id="SSF52266">
    <property type="entry name" value="SGNH hydrolase"/>
    <property type="match status" value="1"/>
</dbReference>
<evidence type="ECO:0000256" key="1">
    <source>
        <dbReference type="ARBA" id="ARBA00004613"/>
    </source>
</evidence>
<gene>
    <name evidence="8" type="ORF">BTO16_09035</name>
</gene>
<comment type="subcellular location">
    <subcellularLocation>
        <location evidence="1">Secreted</location>
    </subcellularLocation>
</comment>
<dbReference type="NCBIfam" id="NF033679">
    <property type="entry name" value="DNRLRE_dom"/>
    <property type="match status" value="1"/>
</dbReference>
<keyword evidence="3" id="KW-0732">Signal</keyword>
<keyword evidence="4" id="KW-0378">Hydrolase</keyword>
<dbReference type="InterPro" id="IPR026444">
    <property type="entry name" value="Secre_tail"/>
</dbReference>
<proteinExistence type="predicted"/>
<keyword evidence="9" id="KW-1185">Reference proteome</keyword>
<dbReference type="Pfam" id="PF24517">
    <property type="entry name" value="CBM96"/>
    <property type="match status" value="1"/>
</dbReference>
<dbReference type="PANTHER" id="PTHR31988">
    <property type="entry name" value="ESTERASE, PUTATIVE (DUF303)-RELATED"/>
    <property type="match status" value="1"/>
</dbReference>
<dbReference type="Gene3D" id="3.40.50.1110">
    <property type="entry name" value="SGNH hydrolase"/>
    <property type="match status" value="1"/>
</dbReference>
<name>A0A2S7WZ59_9FLAO</name>
<reference evidence="8 9" key="1">
    <citation type="submission" date="2016-12" db="EMBL/GenBank/DDBJ databases">
        <title>Trade-off between light-utilization and light-protection in marine flavobacteria.</title>
        <authorList>
            <person name="Kumagai Y."/>
            <person name="Yoshizawa S."/>
            <person name="Kogure K."/>
            <person name="Iwasaki W."/>
        </authorList>
    </citation>
    <scope>NUCLEOTIDE SEQUENCE [LARGE SCALE GENOMIC DNA]</scope>
    <source>
        <strain evidence="8 9">ATCC 43844</strain>
    </source>
</reference>
<evidence type="ECO:0000259" key="5">
    <source>
        <dbReference type="Pfam" id="PF03629"/>
    </source>
</evidence>
<dbReference type="PANTHER" id="PTHR31988:SF19">
    <property type="entry name" value="9-O-ACETYL-N-ACETYLNEURAMINIC ACID DEACETYLASE-RELATED"/>
    <property type="match status" value="1"/>
</dbReference>
<evidence type="ECO:0000256" key="2">
    <source>
        <dbReference type="ARBA" id="ARBA00022525"/>
    </source>
</evidence>
<feature type="domain" description="Secretion system C-terminal sorting" evidence="6">
    <location>
        <begin position="426"/>
        <end position="500"/>
    </location>
</feature>
<feature type="domain" description="Sialate O-acetylesterase" evidence="5">
    <location>
        <begin position="18"/>
        <end position="233"/>
    </location>
</feature>
<feature type="domain" description="Carbohydrate-binding module family 96" evidence="7">
    <location>
        <begin position="246"/>
        <end position="400"/>
    </location>
</feature>
<organism evidence="8 9">
    <name type="scientific">Polaribacter glomeratus</name>
    <dbReference type="NCBI Taxonomy" id="102"/>
    <lineage>
        <taxon>Bacteria</taxon>
        <taxon>Pseudomonadati</taxon>
        <taxon>Bacteroidota</taxon>
        <taxon>Flavobacteriia</taxon>
        <taxon>Flavobacteriales</taxon>
        <taxon>Flavobacteriaceae</taxon>
    </lineage>
</organism>
<dbReference type="GO" id="GO:0016788">
    <property type="term" value="F:hydrolase activity, acting on ester bonds"/>
    <property type="evidence" value="ECO:0007669"/>
    <property type="project" value="UniProtKB-ARBA"/>
</dbReference>
<comment type="caution">
    <text evidence="8">The sequence shown here is derived from an EMBL/GenBank/DDBJ whole genome shotgun (WGS) entry which is preliminary data.</text>
</comment>
<dbReference type="InterPro" id="IPR052940">
    <property type="entry name" value="Carb_Esterase_6"/>
</dbReference>
<dbReference type="InterPro" id="IPR036514">
    <property type="entry name" value="SGNH_hydro_sf"/>
</dbReference>
<evidence type="ECO:0000313" key="9">
    <source>
        <dbReference type="Proteomes" id="UP000239068"/>
    </source>
</evidence>
<dbReference type="InterPro" id="IPR005181">
    <property type="entry name" value="SASA"/>
</dbReference>
<evidence type="ECO:0000259" key="6">
    <source>
        <dbReference type="Pfam" id="PF18962"/>
    </source>
</evidence>
<evidence type="ECO:0000256" key="4">
    <source>
        <dbReference type="ARBA" id="ARBA00022801"/>
    </source>
</evidence>
<dbReference type="GO" id="GO:0005576">
    <property type="term" value="C:extracellular region"/>
    <property type="evidence" value="ECO:0007669"/>
    <property type="project" value="UniProtKB-SubCell"/>
</dbReference>
<dbReference type="Proteomes" id="UP000239068">
    <property type="component" value="Unassembled WGS sequence"/>
</dbReference>
<evidence type="ECO:0000256" key="3">
    <source>
        <dbReference type="ARBA" id="ARBA00022729"/>
    </source>
</evidence>